<keyword evidence="5" id="KW-0812">Transmembrane</keyword>
<evidence type="ECO:0000313" key="8">
    <source>
        <dbReference type="Proteomes" id="UP000799753"/>
    </source>
</evidence>
<keyword evidence="8" id="KW-1185">Reference proteome</keyword>
<sequence>MSKTDNSFRVLIAGGGVAGLTLAIMLEKFDIDYILLEGHDDIAPAVGASIAMFPNGTRILDQLDCYEPLLDLADLPTLNGASSMRDVTGKEIGGVAGVHKHLERRHGYPLMFFDRQWLLRVLHDRLEDKSKIHLSQKVDHVSLAEGGVQVTTKSGQKFSGSILVGADGVHSTVRQEMQRVAAQLAPSYFDPGENDRVPAYYLCSFGIAQHVPGWMDGDQVTVLGNGGCQLAIAGPQKRVYWFFFSRLPETKYGKDIPRCTKEMEREFVEKRYNMPITEKVTFGQLYAKRLSSTLTPLHEYVYKKWFFNRIITFGDSAHKPDPISGQGGNNAIESSAELVNVLLRKRDSRANGLSNLSDQEVEAIFAEMQTARHTRAERIVWAAHFQQSLLAFERPLLSSFYWNFLSNLKGNEGTLGLLALNMIRAKRLDALPLKKRPRAVPFLDELPAPPLKSPLLVQILFAGAMAYLVRVAFTTLPRRSFGFNFTNGAVSPPLFDGNDAGKMLHSLYSASQLLSPILISILEGYRNGNKGTPLALSILFLVAMQYYGIGTSASVYTLLNSFLTFDSAMGRFVSLEVAHTLVPAVAVGYLVPTMLMNMFVQDRPSFEKWAALWQLTPVLVSIVVYIISSALRSWNQKGMTQDEKLDAELEQYKDLDVPVLKSTYIQVFGVQAISYLGTLVYALRDPSVSLAKVYFGLSGSRLDTRALLESDMAVAVAAWLLAHLYMIWNLRRLGYIKTRDAFAPTLGAIVGQVLVGPGATWAGLWYWREQALASLNVQAPAYLSK</sequence>
<evidence type="ECO:0000256" key="4">
    <source>
        <dbReference type="ARBA" id="ARBA00023002"/>
    </source>
</evidence>
<keyword evidence="7" id="KW-0503">Monooxygenase</keyword>
<dbReference type="InterPro" id="IPR002938">
    <property type="entry name" value="FAD-bd"/>
</dbReference>
<keyword evidence="3" id="KW-0274">FAD</keyword>
<name>A0A6A6SG49_9PLEO</name>
<feature type="domain" description="FAD-binding" evidence="6">
    <location>
        <begin position="9"/>
        <end position="177"/>
    </location>
</feature>
<proteinExistence type="inferred from homology"/>
<feature type="domain" description="FAD-binding" evidence="6">
    <location>
        <begin position="266"/>
        <end position="343"/>
    </location>
</feature>
<feature type="transmembrane region" description="Helical" evidence="5">
    <location>
        <begin position="579"/>
        <end position="600"/>
    </location>
</feature>
<keyword evidence="2" id="KW-0285">Flavoprotein</keyword>
<keyword evidence="4" id="KW-0560">Oxidoreductase</keyword>
<gene>
    <name evidence="7" type="ORF">P280DRAFT_494555</name>
</gene>
<dbReference type="InterPro" id="IPR036188">
    <property type="entry name" value="FAD/NAD-bd_sf"/>
</dbReference>
<dbReference type="EMBL" id="MU006776">
    <property type="protein sequence ID" value="KAF2646007.1"/>
    <property type="molecule type" value="Genomic_DNA"/>
</dbReference>
<evidence type="ECO:0000256" key="1">
    <source>
        <dbReference type="ARBA" id="ARBA00007992"/>
    </source>
</evidence>
<dbReference type="SUPFAM" id="SSF51905">
    <property type="entry name" value="FAD/NAD(P)-binding domain"/>
    <property type="match status" value="1"/>
</dbReference>
<dbReference type="Gene3D" id="3.50.50.60">
    <property type="entry name" value="FAD/NAD(P)-binding domain"/>
    <property type="match status" value="1"/>
</dbReference>
<feature type="transmembrane region" description="Helical" evidence="5">
    <location>
        <begin position="742"/>
        <end position="767"/>
    </location>
</feature>
<accession>A0A6A6SG49</accession>
<evidence type="ECO:0000259" key="6">
    <source>
        <dbReference type="Pfam" id="PF01494"/>
    </source>
</evidence>
<evidence type="ECO:0000256" key="2">
    <source>
        <dbReference type="ARBA" id="ARBA00022630"/>
    </source>
</evidence>
<dbReference type="GO" id="GO:0071949">
    <property type="term" value="F:FAD binding"/>
    <property type="evidence" value="ECO:0007669"/>
    <property type="project" value="InterPro"/>
</dbReference>
<dbReference type="Proteomes" id="UP000799753">
    <property type="component" value="Unassembled WGS sequence"/>
</dbReference>
<feature type="transmembrane region" description="Helical" evidence="5">
    <location>
        <begin position="612"/>
        <end position="631"/>
    </location>
</feature>
<dbReference type="AlphaFoldDB" id="A0A6A6SG49"/>
<dbReference type="Pfam" id="PF01494">
    <property type="entry name" value="FAD_binding_3"/>
    <property type="match status" value="2"/>
</dbReference>
<dbReference type="PRINTS" id="PR00420">
    <property type="entry name" value="RNGMNOXGNASE"/>
</dbReference>
<dbReference type="PANTHER" id="PTHR47356">
    <property type="entry name" value="FAD-DEPENDENT MONOOXYGENASE ASQG-RELATED"/>
    <property type="match status" value="1"/>
</dbReference>
<organism evidence="7 8">
    <name type="scientific">Massarina eburnea CBS 473.64</name>
    <dbReference type="NCBI Taxonomy" id="1395130"/>
    <lineage>
        <taxon>Eukaryota</taxon>
        <taxon>Fungi</taxon>
        <taxon>Dikarya</taxon>
        <taxon>Ascomycota</taxon>
        <taxon>Pezizomycotina</taxon>
        <taxon>Dothideomycetes</taxon>
        <taxon>Pleosporomycetidae</taxon>
        <taxon>Pleosporales</taxon>
        <taxon>Massarineae</taxon>
        <taxon>Massarinaceae</taxon>
        <taxon>Massarina</taxon>
    </lineage>
</organism>
<dbReference type="OrthoDB" id="10029326at2759"/>
<feature type="transmembrane region" description="Helical" evidence="5">
    <location>
        <begin position="712"/>
        <end position="730"/>
    </location>
</feature>
<evidence type="ECO:0000256" key="3">
    <source>
        <dbReference type="ARBA" id="ARBA00022827"/>
    </source>
</evidence>
<keyword evidence="5" id="KW-1133">Transmembrane helix</keyword>
<protein>
    <submittedName>
        <fullName evidence="7">Putative monooxygenase</fullName>
    </submittedName>
</protein>
<dbReference type="GO" id="GO:0004497">
    <property type="term" value="F:monooxygenase activity"/>
    <property type="evidence" value="ECO:0007669"/>
    <property type="project" value="UniProtKB-KW"/>
</dbReference>
<reference evidence="7" key="1">
    <citation type="journal article" date="2020" name="Stud. Mycol.">
        <title>101 Dothideomycetes genomes: a test case for predicting lifestyles and emergence of pathogens.</title>
        <authorList>
            <person name="Haridas S."/>
            <person name="Albert R."/>
            <person name="Binder M."/>
            <person name="Bloem J."/>
            <person name="Labutti K."/>
            <person name="Salamov A."/>
            <person name="Andreopoulos B."/>
            <person name="Baker S."/>
            <person name="Barry K."/>
            <person name="Bills G."/>
            <person name="Bluhm B."/>
            <person name="Cannon C."/>
            <person name="Castanera R."/>
            <person name="Culley D."/>
            <person name="Daum C."/>
            <person name="Ezra D."/>
            <person name="Gonzalez J."/>
            <person name="Henrissat B."/>
            <person name="Kuo A."/>
            <person name="Liang C."/>
            <person name="Lipzen A."/>
            <person name="Lutzoni F."/>
            <person name="Magnuson J."/>
            <person name="Mondo S."/>
            <person name="Nolan M."/>
            <person name="Ohm R."/>
            <person name="Pangilinan J."/>
            <person name="Park H.-J."/>
            <person name="Ramirez L."/>
            <person name="Alfaro M."/>
            <person name="Sun H."/>
            <person name="Tritt A."/>
            <person name="Yoshinaga Y."/>
            <person name="Zwiers L.-H."/>
            <person name="Turgeon B."/>
            <person name="Goodwin S."/>
            <person name="Spatafora J."/>
            <person name="Crous P."/>
            <person name="Grigoriev I."/>
        </authorList>
    </citation>
    <scope>NUCLEOTIDE SEQUENCE</scope>
    <source>
        <strain evidence="7">CBS 473.64</strain>
    </source>
</reference>
<dbReference type="InterPro" id="IPR050562">
    <property type="entry name" value="FAD_mOase_fung"/>
</dbReference>
<comment type="similarity">
    <text evidence="1">Belongs to the paxM FAD-dependent monooxygenase family.</text>
</comment>
<feature type="transmembrane region" description="Helical" evidence="5">
    <location>
        <begin position="534"/>
        <end position="559"/>
    </location>
</feature>
<feature type="transmembrane region" description="Helical" evidence="5">
    <location>
        <begin position="6"/>
        <end position="26"/>
    </location>
</feature>
<keyword evidence="5" id="KW-0472">Membrane</keyword>
<dbReference type="PANTHER" id="PTHR47356:SF2">
    <property type="entry name" value="FAD-BINDING DOMAIN-CONTAINING PROTEIN-RELATED"/>
    <property type="match status" value="1"/>
</dbReference>
<evidence type="ECO:0000256" key="5">
    <source>
        <dbReference type="SAM" id="Phobius"/>
    </source>
</evidence>
<evidence type="ECO:0000313" key="7">
    <source>
        <dbReference type="EMBL" id="KAF2646007.1"/>
    </source>
</evidence>